<organism evidence="4 5">
    <name type="scientific">Microbacterium paludicola</name>
    <dbReference type="NCBI Taxonomy" id="300019"/>
    <lineage>
        <taxon>Bacteria</taxon>
        <taxon>Bacillati</taxon>
        <taxon>Actinomycetota</taxon>
        <taxon>Actinomycetes</taxon>
        <taxon>Micrococcales</taxon>
        <taxon>Microbacteriaceae</taxon>
        <taxon>Microbacterium</taxon>
    </lineage>
</organism>
<keyword evidence="5" id="KW-1185">Reference proteome</keyword>
<keyword evidence="4" id="KW-0969">Cilium</keyword>
<evidence type="ECO:0000313" key="5">
    <source>
        <dbReference type="Proteomes" id="UP001260188"/>
    </source>
</evidence>
<dbReference type="Gene3D" id="2.30.290.10">
    <property type="entry name" value="BH3618-like"/>
    <property type="match status" value="1"/>
</dbReference>
<evidence type="ECO:0000313" key="4">
    <source>
        <dbReference type="EMBL" id="MDR6167724.1"/>
    </source>
</evidence>
<evidence type="ECO:0000256" key="2">
    <source>
        <dbReference type="ARBA" id="ARBA00022795"/>
    </source>
</evidence>
<accession>A0ABU1I1G5</accession>
<dbReference type="InterPro" id="IPR003775">
    <property type="entry name" value="Flagellar_assembly_factor_FliW"/>
</dbReference>
<proteinExistence type="predicted"/>
<keyword evidence="3" id="KW-0810">Translation regulation</keyword>
<reference evidence="4 5" key="1">
    <citation type="submission" date="2023-08" db="EMBL/GenBank/DDBJ databases">
        <title>Functional and genomic diversity of the sorghum phyllosphere microbiome.</title>
        <authorList>
            <person name="Shade A."/>
        </authorList>
    </citation>
    <scope>NUCLEOTIDE SEQUENCE [LARGE SCALE GENOMIC DNA]</scope>
    <source>
        <strain evidence="4 5">SORGH_AS_0919</strain>
    </source>
</reference>
<dbReference type="RefSeq" id="WP_023953684.1">
    <property type="nucleotide sequence ID" value="NZ_CP018134.1"/>
</dbReference>
<evidence type="ECO:0000256" key="1">
    <source>
        <dbReference type="ARBA" id="ARBA00022490"/>
    </source>
</evidence>
<gene>
    <name evidence="4" type="ORF">QE367_001928</name>
</gene>
<comment type="caution">
    <text evidence="4">The sequence shown here is derived from an EMBL/GenBank/DDBJ whole genome shotgun (WGS) entry which is preliminary data.</text>
</comment>
<keyword evidence="4" id="KW-0282">Flagellum</keyword>
<dbReference type="Pfam" id="PF02623">
    <property type="entry name" value="FliW"/>
    <property type="match status" value="1"/>
</dbReference>
<keyword evidence="1" id="KW-0963">Cytoplasm</keyword>
<dbReference type="Proteomes" id="UP001260188">
    <property type="component" value="Unassembled WGS sequence"/>
</dbReference>
<dbReference type="EMBL" id="JAVIZA010000001">
    <property type="protein sequence ID" value="MDR6167724.1"/>
    <property type="molecule type" value="Genomic_DNA"/>
</dbReference>
<keyword evidence="4" id="KW-0966">Cell projection</keyword>
<dbReference type="InterPro" id="IPR024046">
    <property type="entry name" value="Flagellar_assmbl_FliW_dom_sf"/>
</dbReference>
<dbReference type="PANTHER" id="PTHR39190">
    <property type="entry name" value="FLAGELLAR ASSEMBLY FACTOR FLIW"/>
    <property type="match status" value="1"/>
</dbReference>
<evidence type="ECO:0000256" key="3">
    <source>
        <dbReference type="ARBA" id="ARBA00022845"/>
    </source>
</evidence>
<dbReference type="SUPFAM" id="SSF141457">
    <property type="entry name" value="BH3618-like"/>
    <property type="match status" value="1"/>
</dbReference>
<name>A0ABU1I1G5_9MICO</name>
<sequence length="122" mass="12486">MSALEFVTPPPGLSPHTTFALDEVAGGGGLYTLTAADDPGVRLFAVDPGAVVDDYAPTLSDAHAADLGLTEPADARVLVVARMTDEGIGVNLLAPVVINRRTGVAAQVILEGQDLPVRALLS</sequence>
<protein>
    <submittedName>
        <fullName evidence="4">Flagellar assembly factor FliW</fullName>
    </submittedName>
</protein>
<dbReference type="PANTHER" id="PTHR39190:SF1">
    <property type="entry name" value="FLAGELLAR ASSEMBLY FACTOR FLIW"/>
    <property type="match status" value="1"/>
</dbReference>
<keyword evidence="2" id="KW-1005">Bacterial flagellum biogenesis</keyword>